<evidence type="ECO:0000313" key="2">
    <source>
        <dbReference type="Proteomes" id="UP000029500"/>
    </source>
</evidence>
<gene>
    <name evidence="1" type="ORF">PGRAT_00950</name>
</gene>
<dbReference type="EMBL" id="CP009287">
    <property type="protein sequence ID" value="AIQ66377.1"/>
    <property type="molecule type" value="Genomic_DNA"/>
</dbReference>
<dbReference type="OrthoDB" id="2630713at2"/>
<name>A0A089LZQ3_9BACL</name>
<dbReference type="HOGENOM" id="CLU_2937338_0_0_9"/>
<protein>
    <submittedName>
        <fullName evidence="1">Uncharacterized protein</fullName>
    </submittedName>
</protein>
<dbReference type="Proteomes" id="UP000029500">
    <property type="component" value="Chromosome"/>
</dbReference>
<dbReference type="KEGG" id="pgm:PGRAT_00950"/>
<dbReference type="AlphaFoldDB" id="A0A089LZQ3"/>
<evidence type="ECO:0000313" key="1">
    <source>
        <dbReference type="EMBL" id="AIQ66377.1"/>
    </source>
</evidence>
<sequence>MTTYIVNTNTKEVHKTAKVESRCRINEIKPQHRIDTDNAQVYFAQGYNGCKWCYPEKNTG</sequence>
<accession>A0A089LZQ3</accession>
<organism evidence="1 2">
    <name type="scientific">Paenibacillus graminis</name>
    <dbReference type="NCBI Taxonomy" id="189425"/>
    <lineage>
        <taxon>Bacteria</taxon>
        <taxon>Bacillati</taxon>
        <taxon>Bacillota</taxon>
        <taxon>Bacilli</taxon>
        <taxon>Bacillales</taxon>
        <taxon>Paenibacillaceae</taxon>
        <taxon>Paenibacillus</taxon>
    </lineage>
</organism>
<dbReference type="RefSeq" id="WP_025708159.1">
    <property type="nucleotide sequence ID" value="NZ_CP009287.1"/>
</dbReference>
<keyword evidence="2" id="KW-1185">Reference proteome</keyword>
<reference evidence="1 2" key="1">
    <citation type="submission" date="2014-08" db="EMBL/GenBank/DDBJ databases">
        <title>Comparative genomics of the Paenibacillus odorifer group.</title>
        <authorList>
            <person name="den Bakker H.C."/>
            <person name="Tsai Y.-C."/>
            <person name="Martin N."/>
            <person name="Korlach J."/>
            <person name="Wiedmann M."/>
        </authorList>
    </citation>
    <scope>NUCLEOTIDE SEQUENCE [LARGE SCALE GENOMIC DNA]</scope>
    <source>
        <strain evidence="1 2">DSM 15220</strain>
    </source>
</reference>
<proteinExistence type="predicted"/>
<dbReference type="STRING" id="189425.PGRAT_00950"/>